<gene>
    <name evidence="6" type="ORF">JR050_12730</name>
</gene>
<dbReference type="EMBL" id="JAFELM010000031">
    <property type="protein sequence ID" value="MBM6618527.1"/>
    <property type="molecule type" value="Genomic_DNA"/>
</dbReference>
<keyword evidence="2" id="KW-0863">Zinc-finger</keyword>
<comment type="caution">
    <text evidence="4">Lacks conserved residue(s) required for the propagation of feature annotation.</text>
</comment>
<dbReference type="PANTHER" id="PTHR33823:SF5">
    <property type="entry name" value="DNAK SUPPRESSOR PROTEIN"/>
    <property type="match status" value="1"/>
</dbReference>
<evidence type="ECO:0000313" key="7">
    <source>
        <dbReference type="Proteomes" id="UP001518925"/>
    </source>
</evidence>
<evidence type="ECO:0000256" key="1">
    <source>
        <dbReference type="ARBA" id="ARBA00022723"/>
    </source>
</evidence>
<proteinExistence type="predicted"/>
<evidence type="ECO:0000259" key="5">
    <source>
        <dbReference type="Pfam" id="PF01258"/>
    </source>
</evidence>
<name>A0ABS2DJ48_9BACI</name>
<feature type="domain" description="Zinc finger DksA/TraR C4-type" evidence="5">
    <location>
        <begin position="72"/>
        <end position="96"/>
    </location>
</feature>
<dbReference type="Pfam" id="PF01258">
    <property type="entry name" value="zf-dskA_traR"/>
    <property type="match status" value="1"/>
</dbReference>
<evidence type="ECO:0000313" key="6">
    <source>
        <dbReference type="EMBL" id="MBM6618527.1"/>
    </source>
</evidence>
<protein>
    <submittedName>
        <fullName evidence="6">TraR/DksA C4-type zinc finger protein</fullName>
    </submittedName>
</protein>
<keyword evidence="1" id="KW-0479">Metal-binding</keyword>
<dbReference type="RefSeq" id="WP_204203862.1">
    <property type="nucleotide sequence ID" value="NZ_JAFELM010000031.1"/>
</dbReference>
<accession>A0ABS2DJ48</accession>
<dbReference type="InterPro" id="IPR000962">
    <property type="entry name" value="Znf_DskA_TraR"/>
</dbReference>
<sequence length="109" mass="12974">MNIEFTEIHSELLMMKQELESRLMKDETNTTEHFFNEPLFTNSLYEKKHLIQKHIHDDLQDVDRALLKLEYGLYGICEDTGERIPLNKLKTLPTARSIFDFSFQDLVRI</sequence>
<evidence type="ECO:0000256" key="3">
    <source>
        <dbReference type="ARBA" id="ARBA00022833"/>
    </source>
</evidence>
<dbReference type="Proteomes" id="UP001518925">
    <property type="component" value="Unassembled WGS sequence"/>
</dbReference>
<evidence type="ECO:0000256" key="2">
    <source>
        <dbReference type="ARBA" id="ARBA00022771"/>
    </source>
</evidence>
<dbReference type="Gene3D" id="1.20.120.910">
    <property type="entry name" value="DksA, coiled-coil domain"/>
    <property type="match status" value="1"/>
</dbReference>
<organism evidence="6 7">
    <name type="scientific">Bacillus suaedaesalsae</name>
    <dbReference type="NCBI Taxonomy" id="2810349"/>
    <lineage>
        <taxon>Bacteria</taxon>
        <taxon>Bacillati</taxon>
        <taxon>Bacillota</taxon>
        <taxon>Bacilli</taxon>
        <taxon>Bacillales</taxon>
        <taxon>Bacillaceae</taxon>
        <taxon>Bacillus</taxon>
    </lineage>
</organism>
<dbReference type="PROSITE" id="PS51128">
    <property type="entry name" value="ZF_DKSA_2"/>
    <property type="match status" value="1"/>
</dbReference>
<comment type="caution">
    <text evidence="6">The sequence shown here is derived from an EMBL/GenBank/DDBJ whole genome shotgun (WGS) entry which is preliminary data.</text>
</comment>
<reference evidence="6 7" key="1">
    <citation type="submission" date="2021-02" db="EMBL/GenBank/DDBJ databases">
        <title>Bacillus sp. RD4P76, an endophyte from a halophyte.</title>
        <authorList>
            <person name="Sun J.-Q."/>
        </authorList>
    </citation>
    <scope>NUCLEOTIDE SEQUENCE [LARGE SCALE GENOMIC DNA]</scope>
    <source>
        <strain evidence="6 7">RD4P76</strain>
    </source>
</reference>
<evidence type="ECO:0000256" key="4">
    <source>
        <dbReference type="PROSITE-ProRule" id="PRU00510"/>
    </source>
</evidence>
<keyword evidence="3" id="KW-0862">Zinc</keyword>
<dbReference type="PANTHER" id="PTHR33823">
    <property type="entry name" value="RNA POLYMERASE-BINDING TRANSCRIPTION FACTOR DKSA-RELATED"/>
    <property type="match status" value="1"/>
</dbReference>
<keyword evidence="7" id="KW-1185">Reference proteome</keyword>